<comment type="caution">
    <text evidence="3">The sequence shown here is derived from an EMBL/GenBank/DDBJ whole genome shotgun (WGS) entry which is preliminary data.</text>
</comment>
<feature type="transmembrane region" description="Helical" evidence="1">
    <location>
        <begin position="391"/>
        <end position="413"/>
    </location>
</feature>
<feature type="domain" description="TraG N-terminal Proteobacteria" evidence="2">
    <location>
        <begin position="9"/>
        <end position="499"/>
    </location>
</feature>
<sequence length="540" mass="58388">MIANTFLDIYTSIVSWKMYGTLWDTLNGTGLAYIPFAVAIVSSLQQAYDQSASRIIATLEMQILGFIIMLMLVVIPYQNNAVSIADVRYTVTSTSCNVADVSGSGDDTGKSADDVFSDLGGSGSSVRVPVAWGLVEYLSSSITYTAIKSIGCAASYDEVLYKISTASIDDTQVLDRLEEFNQQCYRPALADLQQNGLPAGQTRDQMEAWEDPSYIGSDVLLNTPDRYFQSDQAYIHHAERYGFSYTPTPGSLDEQHDQATFGATVTCKELWEGRGDVPGLKDAVFESITDTSDGEDAWNDWDEYGSELYGTLTDEEQKETFLKAVLDANAGNYAAVDNISVSGGEPVERSWTDPQTYLDGLTNLVAGGIAAWDGASTWAQFVVIKNSMKTAVPMLISMAQALVVIIAPLAMVWSCYKFSTFVTLALSYFALEFLNAVMGLGYYFENKIALMSNKAIIDGEIYASLTVYLVSFIQLFLLPTIWLALVSATGAMAVRGMNGVGGSARGTYGSGGSQAASSMAGQKALQGGKDFVSGFKSKFK</sequence>
<reference evidence="3 4" key="1">
    <citation type="submission" date="2021-06" db="EMBL/GenBank/DDBJ databases">
        <title>Bacterium isolated from marine sediment.</title>
        <authorList>
            <person name="Zhu K.-L."/>
            <person name="Du Z.-J."/>
            <person name="Liang Q.-Y."/>
        </authorList>
    </citation>
    <scope>NUCLEOTIDE SEQUENCE [LARGE SCALE GENOMIC DNA]</scope>
    <source>
        <strain evidence="3 4">A346</strain>
    </source>
</reference>
<evidence type="ECO:0000256" key="1">
    <source>
        <dbReference type="SAM" id="Phobius"/>
    </source>
</evidence>
<keyword evidence="1" id="KW-0472">Membrane</keyword>
<protein>
    <submittedName>
        <fullName evidence="3">Conjugal transfer protein TraG N-terminal domain-containing protein</fullName>
    </submittedName>
</protein>
<keyword evidence="4" id="KW-1185">Reference proteome</keyword>
<proteinExistence type="predicted"/>
<name>A0ABS6MD03_9GAMM</name>
<keyword evidence="1" id="KW-0812">Transmembrane</keyword>
<feature type="transmembrane region" description="Helical" evidence="1">
    <location>
        <begin position="56"/>
        <end position="77"/>
    </location>
</feature>
<organism evidence="3 4">
    <name type="scientific">Marinobacterium weihaiense</name>
    <dbReference type="NCBI Taxonomy" id="2851016"/>
    <lineage>
        <taxon>Bacteria</taxon>
        <taxon>Pseudomonadati</taxon>
        <taxon>Pseudomonadota</taxon>
        <taxon>Gammaproteobacteria</taxon>
        <taxon>Oceanospirillales</taxon>
        <taxon>Oceanospirillaceae</taxon>
        <taxon>Marinobacterium</taxon>
    </lineage>
</organism>
<evidence type="ECO:0000313" key="3">
    <source>
        <dbReference type="EMBL" id="MBV0934179.1"/>
    </source>
</evidence>
<dbReference type="InterPro" id="IPR012931">
    <property type="entry name" value="TraG_N_Proteobacteria"/>
</dbReference>
<dbReference type="RefSeq" id="WP_217335586.1">
    <property type="nucleotide sequence ID" value="NZ_JAHQZT010000017.1"/>
</dbReference>
<feature type="transmembrane region" description="Helical" evidence="1">
    <location>
        <begin position="465"/>
        <end position="485"/>
    </location>
</feature>
<keyword evidence="1" id="KW-1133">Transmembrane helix</keyword>
<feature type="transmembrane region" description="Helical" evidence="1">
    <location>
        <begin position="425"/>
        <end position="444"/>
    </location>
</feature>
<dbReference type="Proteomes" id="UP000755551">
    <property type="component" value="Unassembled WGS sequence"/>
</dbReference>
<evidence type="ECO:0000313" key="4">
    <source>
        <dbReference type="Proteomes" id="UP000755551"/>
    </source>
</evidence>
<dbReference type="Pfam" id="PF07916">
    <property type="entry name" value="TraG_N"/>
    <property type="match status" value="1"/>
</dbReference>
<accession>A0ABS6MD03</accession>
<evidence type="ECO:0000259" key="2">
    <source>
        <dbReference type="Pfam" id="PF07916"/>
    </source>
</evidence>
<gene>
    <name evidence="3" type="ORF">KTN04_12600</name>
</gene>
<dbReference type="EMBL" id="JAHQZT010000017">
    <property type="protein sequence ID" value="MBV0934179.1"/>
    <property type="molecule type" value="Genomic_DNA"/>
</dbReference>
<feature type="transmembrane region" description="Helical" evidence="1">
    <location>
        <begin position="25"/>
        <end position="44"/>
    </location>
</feature>